<feature type="domain" description="Peptide methionine sulphoxide reductase MsrA" evidence="6">
    <location>
        <begin position="102"/>
        <end position="250"/>
    </location>
</feature>
<evidence type="ECO:0000259" key="6">
    <source>
        <dbReference type="Pfam" id="PF01625"/>
    </source>
</evidence>
<proteinExistence type="inferred from homology"/>
<dbReference type="Gene3D" id="3.30.1060.10">
    <property type="entry name" value="Peptide methionine sulphoxide reductase MsrA"/>
    <property type="match status" value="1"/>
</dbReference>
<dbReference type="RefSeq" id="WP_010579902.1">
    <property type="nucleotide sequence ID" value="NZ_AHYZ01000044.1"/>
</dbReference>
<keyword evidence="2 5" id="KW-0560">Oxidoreductase</keyword>
<keyword evidence="8" id="KW-1185">Reference proteome</keyword>
<organism evidence="7 8">
    <name type="scientific">Liquorilactobacillus vini DSM 20605</name>
    <dbReference type="NCBI Taxonomy" id="1133569"/>
    <lineage>
        <taxon>Bacteria</taxon>
        <taxon>Bacillati</taxon>
        <taxon>Bacillota</taxon>
        <taxon>Bacilli</taxon>
        <taxon>Lactobacillales</taxon>
        <taxon>Lactobacillaceae</taxon>
        <taxon>Liquorilactobacillus</taxon>
    </lineage>
</organism>
<dbReference type="PANTHER" id="PTHR43774">
    <property type="entry name" value="PEPTIDE METHIONINE SULFOXIDE REDUCTASE"/>
    <property type="match status" value="1"/>
</dbReference>
<dbReference type="HAMAP" id="MF_01401">
    <property type="entry name" value="MsrA"/>
    <property type="match status" value="1"/>
</dbReference>
<dbReference type="Pfam" id="PF08951">
    <property type="entry name" value="EntA_Immun"/>
    <property type="match status" value="1"/>
</dbReference>
<dbReference type="STRING" id="1133569.FD21_GL001347"/>
<dbReference type="InterPro" id="IPR002569">
    <property type="entry name" value="Met_Sox_Rdtase_MsrA_dom"/>
</dbReference>
<comment type="function">
    <text evidence="5">Has an important function as a repair enzyme for proteins that have been inactivated by oxidation. Catalyzes the reversible oxidation-reduction of methionine sulfoxide in proteins to methionine.</text>
</comment>
<evidence type="ECO:0000256" key="5">
    <source>
        <dbReference type="HAMAP-Rule" id="MF_01401"/>
    </source>
</evidence>
<reference evidence="7 8" key="1">
    <citation type="journal article" date="2015" name="Genome Announc.">
        <title>Expanding the biotechnology potential of lactobacilli through comparative genomics of 213 strains and associated genera.</title>
        <authorList>
            <person name="Sun Z."/>
            <person name="Harris H.M."/>
            <person name="McCann A."/>
            <person name="Guo C."/>
            <person name="Argimon S."/>
            <person name="Zhang W."/>
            <person name="Yang X."/>
            <person name="Jeffery I.B."/>
            <person name="Cooney J.C."/>
            <person name="Kagawa T.F."/>
            <person name="Liu W."/>
            <person name="Song Y."/>
            <person name="Salvetti E."/>
            <person name="Wrobel A."/>
            <person name="Rasinkangas P."/>
            <person name="Parkhill J."/>
            <person name="Rea M.C."/>
            <person name="O'Sullivan O."/>
            <person name="Ritari J."/>
            <person name="Douillard F.P."/>
            <person name="Paul Ross R."/>
            <person name="Yang R."/>
            <person name="Briner A.E."/>
            <person name="Felis G.E."/>
            <person name="de Vos W.M."/>
            <person name="Barrangou R."/>
            <person name="Klaenhammer T.R."/>
            <person name="Caufield P.W."/>
            <person name="Cui Y."/>
            <person name="Zhang H."/>
            <person name="O'Toole P.W."/>
        </authorList>
    </citation>
    <scope>NUCLEOTIDE SEQUENCE [LARGE SCALE GENOMIC DNA]</scope>
    <source>
        <strain evidence="7 8">DSM 20605</strain>
    </source>
</reference>
<comment type="similarity">
    <text evidence="1 5">Belongs to the MsrA Met sulfoxide reductase family.</text>
</comment>
<evidence type="ECO:0000256" key="4">
    <source>
        <dbReference type="ARBA" id="ARBA00048782"/>
    </source>
</evidence>
<sequence>MIGLRNQTTVIKLERHLYNLILNPATRKWEREQLLIAKNQLKNNSQQVWENLELNLRPLAIRNNLTPDMTDFYAELTGQSVNSARKLIQRHYQLDQPEQQRAIFAGGCFWCMVEPFELKPGVVAVIAGYTGGQTANPTYEQVSSQTSGHVEAVEIIFDQRNLSYRSLLNCYWQLIDPTDAQGQINDRGQNYRAQIFYLSPQQKLLAEQSKRAISRDYRKPIVVPILPAGDFYPAENFHQQFYRKYPRRYRQLKVERKVFLYGKRWIERLTK</sequence>
<evidence type="ECO:0000313" key="7">
    <source>
        <dbReference type="EMBL" id="KRM89491.1"/>
    </source>
</evidence>
<dbReference type="eggNOG" id="COG0225">
    <property type="taxonomic scope" value="Bacteria"/>
</dbReference>
<dbReference type="InterPro" id="IPR015046">
    <property type="entry name" value="LciA_Immunity-like"/>
</dbReference>
<dbReference type="PATRIC" id="fig|1133569.4.peg.1483"/>
<dbReference type="Pfam" id="PF01625">
    <property type="entry name" value="PMSR"/>
    <property type="match status" value="1"/>
</dbReference>
<comment type="caution">
    <text evidence="7">The sequence shown here is derived from an EMBL/GenBank/DDBJ whole genome shotgun (WGS) entry which is preliminary data.</text>
</comment>
<dbReference type="InterPro" id="IPR036509">
    <property type="entry name" value="Met_Sox_Rdtase_MsrA_sf"/>
</dbReference>
<evidence type="ECO:0000256" key="2">
    <source>
        <dbReference type="ARBA" id="ARBA00023002"/>
    </source>
</evidence>
<gene>
    <name evidence="5" type="primary">msrA</name>
    <name evidence="7" type="ORF">FD21_GL001347</name>
</gene>
<dbReference type="GO" id="GO:0008113">
    <property type="term" value="F:peptide-methionine (S)-S-oxide reductase activity"/>
    <property type="evidence" value="ECO:0007669"/>
    <property type="project" value="UniProtKB-UniRule"/>
</dbReference>
<dbReference type="SUPFAM" id="SSF55068">
    <property type="entry name" value="Peptide methionine sulfoxide reductase"/>
    <property type="match status" value="1"/>
</dbReference>
<feature type="active site" evidence="5">
    <location>
        <position position="108"/>
    </location>
</feature>
<protein>
    <recommendedName>
        <fullName evidence="5">Peptide methionine sulfoxide reductase MsrA</fullName>
        <shortName evidence="5">Protein-methionine-S-oxide reductase</shortName>
        <ecNumber evidence="5">1.8.4.11</ecNumber>
    </recommendedName>
    <alternativeName>
        <fullName evidence="5">Peptide-methionine (S)-S-oxide reductase</fullName>
        <shortName evidence="5">Peptide Met(O) reductase</shortName>
    </alternativeName>
</protein>
<dbReference type="CDD" id="cd21059">
    <property type="entry name" value="LciA-like"/>
    <property type="match status" value="1"/>
</dbReference>
<dbReference type="PANTHER" id="PTHR43774:SF1">
    <property type="entry name" value="PEPTIDE METHIONINE SULFOXIDE REDUCTASE MSRA 2"/>
    <property type="match status" value="1"/>
</dbReference>
<dbReference type="GO" id="GO:0033744">
    <property type="term" value="F:L-methionine:thioredoxin-disulfide S-oxidoreductase activity"/>
    <property type="evidence" value="ECO:0007669"/>
    <property type="project" value="RHEA"/>
</dbReference>
<comment type="catalytic activity">
    <reaction evidence="3 5">
        <text>L-methionyl-[protein] + [thioredoxin]-disulfide + H2O = L-methionyl-(S)-S-oxide-[protein] + [thioredoxin]-dithiol</text>
        <dbReference type="Rhea" id="RHEA:14217"/>
        <dbReference type="Rhea" id="RHEA-COMP:10698"/>
        <dbReference type="Rhea" id="RHEA-COMP:10700"/>
        <dbReference type="Rhea" id="RHEA-COMP:12313"/>
        <dbReference type="Rhea" id="RHEA-COMP:12315"/>
        <dbReference type="ChEBI" id="CHEBI:15377"/>
        <dbReference type="ChEBI" id="CHEBI:16044"/>
        <dbReference type="ChEBI" id="CHEBI:29950"/>
        <dbReference type="ChEBI" id="CHEBI:44120"/>
        <dbReference type="ChEBI" id="CHEBI:50058"/>
        <dbReference type="EC" id="1.8.4.11"/>
    </reaction>
</comment>
<dbReference type="AlphaFoldDB" id="A0A0R2CNV2"/>
<evidence type="ECO:0000313" key="8">
    <source>
        <dbReference type="Proteomes" id="UP000051576"/>
    </source>
</evidence>
<comment type="catalytic activity">
    <reaction evidence="4 5">
        <text>[thioredoxin]-disulfide + L-methionine + H2O = L-methionine (S)-S-oxide + [thioredoxin]-dithiol</text>
        <dbReference type="Rhea" id="RHEA:19993"/>
        <dbReference type="Rhea" id="RHEA-COMP:10698"/>
        <dbReference type="Rhea" id="RHEA-COMP:10700"/>
        <dbReference type="ChEBI" id="CHEBI:15377"/>
        <dbReference type="ChEBI" id="CHEBI:29950"/>
        <dbReference type="ChEBI" id="CHEBI:50058"/>
        <dbReference type="ChEBI" id="CHEBI:57844"/>
        <dbReference type="ChEBI" id="CHEBI:58772"/>
        <dbReference type="EC" id="1.8.4.11"/>
    </reaction>
</comment>
<dbReference type="GO" id="GO:0030153">
    <property type="term" value="P:bacteriocin immunity"/>
    <property type="evidence" value="ECO:0007669"/>
    <property type="project" value="InterPro"/>
</dbReference>
<name>A0A0R2CNV2_9LACO</name>
<dbReference type="EMBL" id="AYYX01000004">
    <property type="protein sequence ID" value="KRM89491.1"/>
    <property type="molecule type" value="Genomic_DNA"/>
</dbReference>
<accession>A0A0R2CNV2</accession>
<evidence type="ECO:0000256" key="1">
    <source>
        <dbReference type="ARBA" id="ARBA00005591"/>
    </source>
</evidence>
<evidence type="ECO:0000256" key="3">
    <source>
        <dbReference type="ARBA" id="ARBA00047806"/>
    </source>
</evidence>
<dbReference type="Proteomes" id="UP000051576">
    <property type="component" value="Unassembled WGS sequence"/>
</dbReference>
<dbReference type="NCBIfam" id="TIGR00401">
    <property type="entry name" value="msrA"/>
    <property type="match status" value="1"/>
</dbReference>
<dbReference type="EC" id="1.8.4.11" evidence="5"/>